<evidence type="ECO:0000256" key="1">
    <source>
        <dbReference type="ARBA" id="ARBA00001782"/>
    </source>
</evidence>
<evidence type="ECO:0000256" key="3">
    <source>
        <dbReference type="ARBA" id="ARBA00001941"/>
    </source>
</evidence>
<evidence type="ECO:0000313" key="16">
    <source>
        <dbReference type="Proteomes" id="UP000184171"/>
    </source>
</evidence>
<dbReference type="InterPro" id="IPR011060">
    <property type="entry name" value="RibuloseP-bd_barrel"/>
</dbReference>
<dbReference type="GO" id="GO:0006098">
    <property type="term" value="P:pentose-phosphate shunt"/>
    <property type="evidence" value="ECO:0007669"/>
    <property type="project" value="UniProtKB-UniRule"/>
</dbReference>
<feature type="active site" description="Proton donor" evidence="10 12">
    <location>
        <position position="174"/>
    </location>
</feature>
<feature type="binding site" evidence="10 14">
    <location>
        <begin position="196"/>
        <end position="197"/>
    </location>
    <ligand>
        <name>substrate</name>
    </ligand>
</feature>
<dbReference type="GO" id="GO:0004750">
    <property type="term" value="F:D-ribulose-phosphate 3-epimerase activity"/>
    <property type="evidence" value="ECO:0007669"/>
    <property type="project" value="UniProtKB-UniRule"/>
</dbReference>
<comment type="similarity">
    <text evidence="6 10 11">Belongs to the ribulose-phosphate 3-epimerase family.</text>
</comment>
<organism evidence="15 16">
    <name type="scientific">Malonomonas rubra DSM 5091</name>
    <dbReference type="NCBI Taxonomy" id="1122189"/>
    <lineage>
        <taxon>Bacteria</taxon>
        <taxon>Pseudomonadati</taxon>
        <taxon>Thermodesulfobacteriota</taxon>
        <taxon>Desulfuromonadia</taxon>
        <taxon>Desulfuromonadales</taxon>
        <taxon>Geopsychrobacteraceae</taxon>
        <taxon>Malonomonas</taxon>
    </lineage>
</organism>
<accession>A0A1M6HMD5</accession>
<dbReference type="OrthoDB" id="1645589at2"/>
<evidence type="ECO:0000256" key="10">
    <source>
        <dbReference type="HAMAP-Rule" id="MF_02227"/>
    </source>
</evidence>
<dbReference type="PIRSF" id="PIRSF001461">
    <property type="entry name" value="RPE"/>
    <property type="match status" value="1"/>
</dbReference>
<dbReference type="NCBIfam" id="TIGR01163">
    <property type="entry name" value="rpe"/>
    <property type="match status" value="1"/>
</dbReference>
<comment type="cofactor">
    <cofactor evidence="4">
        <name>Zn(2+)</name>
        <dbReference type="ChEBI" id="CHEBI:29105"/>
    </cofactor>
</comment>
<comment type="cofactor">
    <cofactor evidence="10 13">
        <name>a divalent metal cation</name>
        <dbReference type="ChEBI" id="CHEBI:60240"/>
    </cofactor>
    <text evidence="10 13">Binds 1 divalent metal cation per subunit.</text>
</comment>
<protein>
    <recommendedName>
        <fullName evidence="7 10">Ribulose-phosphate 3-epimerase</fullName>
        <ecNumber evidence="7 10">5.1.3.1</ecNumber>
    </recommendedName>
</protein>
<keyword evidence="13" id="KW-0170">Cobalt</keyword>
<dbReference type="GO" id="GO:0019323">
    <property type="term" value="P:pentose catabolic process"/>
    <property type="evidence" value="ECO:0007669"/>
    <property type="project" value="UniProtKB-UniRule"/>
</dbReference>
<dbReference type="InterPro" id="IPR013785">
    <property type="entry name" value="Aldolase_TIM"/>
</dbReference>
<reference evidence="15 16" key="1">
    <citation type="submission" date="2016-11" db="EMBL/GenBank/DDBJ databases">
        <authorList>
            <person name="Jaros S."/>
            <person name="Januszkiewicz K."/>
            <person name="Wedrychowicz H."/>
        </authorList>
    </citation>
    <scope>NUCLEOTIDE SEQUENCE [LARGE SCALE GENOMIC DNA]</scope>
    <source>
        <strain evidence="15 16">DSM 5091</strain>
    </source>
</reference>
<name>A0A1M6HMD5_MALRU</name>
<feature type="binding site" evidence="10 13">
    <location>
        <position position="34"/>
    </location>
    <ligand>
        <name>a divalent metal cation</name>
        <dbReference type="ChEBI" id="CHEBI:60240"/>
    </ligand>
</feature>
<feature type="binding site" evidence="10">
    <location>
        <begin position="174"/>
        <end position="176"/>
    </location>
    <ligand>
        <name>substrate</name>
    </ligand>
</feature>
<dbReference type="EMBL" id="FQZT01000005">
    <property type="protein sequence ID" value="SHJ23345.1"/>
    <property type="molecule type" value="Genomic_DNA"/>
</dbReference>
<feature type="active site" description="Proton acceptor" evidence="10 12">
    <location>
        <position position="34"/>
    </location>
</feature>
<keyword evidence="9 10" id="KW-0413">Isomerase</keyword>
<keyword evidence="16" id="KW-1185">Reference proteome</keyword>
<evidence type="ECO:0000256" key="13">
    <source>
        <dbReference type="PIRSR" id="PIRSR001461-2"/>
    </source>
</evidence>
<evidence type="ECO:0000256" key="9">
    <source>
        <dbReference type="ARBA" id="ARBA00023235"/>
    </source>
</evidence>
<keyword evidence="10 11" id="KW-0119">Carbohydrate metabolism</keyword>
<comment type="cofactor">
    <cofactor evidence="5">
        <name>Fe(2+)</name>
        <dbReference type="ChEBI" id="CHEBI:29033"/>
    </cofactor>
</comment>
<keyword evidence="13" id="KW-0862">Zinc</keyword>
<evidence type="ECO:0000256" key="8">
    <source>
        <dbReference type="ARBA" id="ARBA00022723"/>
    </source>
</evidence>
<evidence type="ECO:0000256" key="7">
    <source>
        <dbReference type="ARBA" id="ARBA00013188"/>
    </source>
</evidence>
<comment type="pathway">
    <text evidence="10">Carbohydrate degradation.</text>
</comment>
<dbReference type="FunFam" id="3.20.20.70:FF:000004">
    <property type="entry name" value="Ribulose-phosphate 3-epimerase"/>
    <property type="match status" value="1"/>
</dbReference>
<dbReference type="PROSITE" id="PS01085">
    <property type="entry name" value="RIBUL_P_3_EPIMER_1"/>
    <property type="match status" value="1"/>
</dbReference>
<dbReference type="GO" id="GO:0005737">
    <property type="term" value="C:cytoplasm"/>
    <property type="evidence" value="ECO:0007669"/>
    <property type="project" value="UniProtKB-ARBA"/>
</dbReference>
<evidence type="ECO:0000256" key="14">
    <source>
        <dbReference type="PIRSR" id="PIRSR001461-3"/>
    </source>
</evidence>
<evidence type="ECO:0000313" key="15">
    <source>
        <dbReference type="EMBL" id="SHJ23345.1"/>
    </source>
</evidence>
<feature type="binding site" evidence="10 13">
    <location>
        <position position="174"/>
    </location>
    <ligand>
        <name>a divalent metal cation</name>
        <dbReference type="ChEBI" id="CHEBI:60240"/>
    </ligand>
</feature>
<evidence type="ECO:0000256" key="4">
    <source>
        <dbReference type="ARBA" id="ARBA00001947"/>
    </source>
</evidence>
<dbReference type="Pfam" id="PF00834">
    <property type="entry name" value="Ribul_P_3_epim"/>
    <property type="match status" value="1"/>
</dbReference>
<feature type="binding site" evidence="10 14">
    <location>
        <position position="65"/>
    </location>
    <ligand>
        <name>substrate</name>
    </ligand>
</feature>
<dbReference type="RefSeq" id="WP_072908180.1">
    <property type="nucleotide sequence ID" value="NZ_FQZT01000005.1"/>
</dbReference>
<dbReference type="Gene3D" id="3.20.20.70">
    <property type="entry name" value="Aldolase class I"/>
    <property type="match status" value="1"/>
</dbReference>
<comment type="cofactor">
    <cofactor evidence="3">
        <name>Co(2+)</name>
        <dbReference type="ChEBI" id="CHEBI:48828"/>
    </cofactor>
</comment>
<dbReference type="PANTHER" id="PTHR11749">
    <property type="entry name" value="RIBULOSE-5-PHOSPHATE-3-EPIMERASE"/>
    <property type="match status" value="1"/>
</dbReference>
<feature type="binding site" evidence="10 13">
    <location>
        <position position="32"/>
    </location>
    <ligand>
        <name>a divalent metal cation</name>
        <dbReference type="ChEBI" id="CHEBI:60240"/>
    </ligand>
</feature>
<evidence type="ECO:0000256" key="6">
    <source>
        <dbReference type="ARBA" id="ARBA00009541"/>
    </source>
</evidence>
<keyword evidence="13" id="KW-0464">Manganese</keyword>
<dbReference type="PROSITE" id="PS01086">
    <property type="entry name" value="RIBUL_P_3_EPIMER_2"/>
    <property type="match status" value="1"/>
</dbReference>
<feature type="binding site" evidence="10 14">
    <location>
        <position position="7"/>
    </location>
    <ligand>
        <name>substrate</name>
    </ligand>
</feature>
<gene>
    <name evidence="10" type="primary">rpe</name>
    <name evidence="15" type="ORF">SAMN02745165_01886</name>
</gene>
<evidence type="ECO:0000256" key="12">
    <source>
        <dbReference type="PIRSR" id="PIRSR001461-1"/>
    </source>
</evidence>
<dbReference type="GO" id="GO:0046872">
    <property type="term" value="F:metal ion binding"/>
    <property type="evidence" value="ECO:0007669"/>
    <property type="project" value="UniProtKB-UniRule"/>
</dbReference>
<dbReference type="HAMAP" id="MF_02227">
    <property type="entry name" value="RPE"/>
    <property type="match status" value="1"/>
</dbReference>
<feature type="binding site" evidence="10 13">
    <location>
        <position position="65"/>
    </location>
    <ligand>
        <name>a divalent metal cation</name>
        <dbReference type="ChEBI" id="CHEBI:60240"/>
    </ligand>
</feature>
<dbReference type="CDD" id="cd00429">
    <property type="entry name" value="RPE"/>
    <property type="match status" value="1"/>
</dbReference>
<proteinExistence type="inferred from homology"/>
<comment type="catalytic activity">
    <reaction evidence="1 10 11">
        <text>D-ribulose 5-phosphate = D-xylulose 5-phosphate</text>
        <dbReference type="Rhea" id="RHEA:13677"/>
        <dbReference type="ChEBI" id="CHEBI:57737"/>
        <dbReference type="ChEBI" id="CHEBI:58121"/>
        <dbReference type="EC" id="5.1.3.1"/>
    </reaction>
</comment>
<comment type="cofactor">
    <cofactor evidence="2">
        <name>Mn(2+)</name>
        <dbReference type="ChEBI" id="CHEBI:29035"/>
    </cofactor>
</comment>
<dbReference type="EC" id="5.1.3.1" evidence="7 10"/>
<keyword evidence="8 10" id="KW-0479">Metal-binding</keyword>
<evidence type="ECO:0000256" key="5">
    <source>
        <dbReference type="ARBA" id="ARBA00001954"/>
    </source>
</evidence>
<evidence type="ECO:0000256" key="11">
    <source>
        <dbReference type="PIRNR" id="PIRNR001461"/>
    </source>
</evidence>
<dbReference type="InterPro" id="IPR026019">
    <property type="entry name" value="Ribul_P_3_epim"/>
</dbReference>
<evidence type="ECO:0000256" key="2">
    <source>
        <dbReference type="ARBA" id="ARBA00001936"/>
    </source>
</evidence>
<dbReference type="Proteomes" id="UP000184171">
    <property type="component" value="Unassembled WGS sequence"/>
</dbReference>
<feature type="binding site" evidence="14">
    <location>
        <position position="176"/>
    </location>
    <ligand>
        <name>substrate</name>
    </ligand>
</feature>
<dbReference type="InterPro" id="IPR000056">
    <property type="entry name" value="Ribul_P_3_epim-like"/>
</dbReference>
<comment type="function">
    <text evidence="10">Catalyzes the reversible epimerization of D-ribulose 5-phosphate to D-xylulose 5-phosphate.</text>
</comment>
<dbReference type="AlphaFoldDB" id="A0A1M6HMD5"/>
<dbReference type="STRING" id="1122189.SAMN02745165_01886"/>
<sequence length="221" mass="23276">MIKIAPSILSADFARLGEEIKAIDAGGADYVHVDVMDGHFVPNITIGPLIVDAIRPVTELPLDVHLMIENPDQYIPEFAKAGADIIVVHAEASTHLHRTVQLIKSLGKKAGVSLNPATSLSALDMILPDIDLALLMTVNPGFGGQSFIENCLPKISELRQRIDALGKPIELQVDGGVKVDNIKQIAAAGADVFVAGSAVFGADDYAATIAQLKQNALAGQA</sequence>
<dbReference type="SUPFAM" id="SSF51366">
    <property type="entry name" value="Ribulose-phoshate binding barrel"/>
    <property type="match status" value="1"/>
</dbReference>
<dbReference type="NCBIfam" id="NF004076">
    <property type="entry name" value="PRK05581.1-4"/>
    <property type="match status" value="1"/>
</dbReference>
<feature type="binding site" evidence="10 14">
    <location>
        <begin position="141"/>
        <end position="144"/>
    </location>
    <ligand>
        <name>substrate</name>
    </ligand>
</feature>